<dbReference type="InterPro" id="IPR029044">
    <property type="entry name" value="Nucleotide-diphossugar_trans"/>
</dbReference>
<organism evidence="1 2">
    <name type="scientific">Bacteroides nordii CL02T12C05</name>
    <dbReference type="NCBI Taxonomy" id="997884"/>
    <lineage>
        <taxon>Bacteria</taxon>
        <taxon>Pseudomonadati</taxon>
        <taxon>Bacteroidota</taxon>
        <taxon>Bacteroidia</taxon>
        <taxon>Bacteroidales</taxon>
        <taxon>Bacteroidaceae</taxon>
        <taxon>Bacteroides</taxon>
    </lineage>
</organism>
<dbReference type="STRING" id="997884.HMPREF1068_03897"/>
<accession>I8X185</accession>
<dbReference type="Proteomes" id="UP000003089">
    <property type="component" value="Unassembled WGS sequence"/>
</dbReference>
<sequence length="332" mass="39797">MDTELTTPVLLLVFNRPEKTKIIFDTIRSVRPTKLYVAADAPREGRFNERALCEQVRSVVKNVDWKCEAHYLFHDKNLGCALSGVTAWNWIFEHEDRMIFLEDDGLPTKSFFFYCQDLLERYKDDDRIGYIGGVNFGQHYGDASYYYSRIPASTYGMATWKRTQQKYEFGLESYYVVAKTKEFKSNFNGWFERIWYTKKIERYLLEKRRGKISNSYDIQMLFMSFKYGLYNIYPQVNMVSNIGFDTEATNYDPNYDGGMAKDFANRPTYEIETINYNDTVYIDKQFEDRMFRQRGLFNRSYCWALKDLFVYSYLRQIPFMYMIGKWLRKFVH</sequence>
<dbReference type="PATRIC" id="fig|997884.3.peg.3998"/>
<dbReference type="SUPFAM" id="SSF53448">
    <property type="entry name" value="Nucleotide-diphospho-sugar transferases"/>
    <property type="match status" value="1"/>
</dbReference>
<dbReference type="HOGENOM" id="CLU_054735_0_0_10"/>
<protein>
    <recommendedName>
        <fullName evidence="3">Glycosyltransferase 2-like domain-containing protein</fullName>
    </recommendedName>
</protein>
<keyword evidence="2" id="KW-1185">Reference proteome</keyword>
<name>I8X185_9BACE</name>
<proteinExistence type="predicted"/>
<reference evidence="1 2" key="1">
    <citation type="submission" date="2012-02" db="EMBL/GenBank/DDBJ databases">
        <title>The Genome Sequence of Bacteroides nordii CL02T12C05.</title>
        <authorList>
            <consortium name="The Broad Institute Genome Sequencing Platform"/>
            <person name="Earl A."/>
            <person name="Ward D."/>
            <person name="Feldgarden M."/>
            <person name="Gevers D."/>
            <person name="Zitomersky N.L."/>
            <person name="Coyne M.J."/>
            <person name="Comstock L.E."/>
            <person name="Young S.K."/>
            <person name="Zeng Q."/>
            <person name="Gargeya S."/>
            <person name="Fitzgerald M."/>
            <person name="Haas B."/>
            <person name="Abouelleil A."/>
            <person name="Alvarado L."/>
            <person name="Arachchi H.M."/>
            <person name="Berlin A."/>
            <person name="Chapman S.B."/>
            <person name="Gearin G."/>
            <person name="Goldberg J."/>
            <person name="Griggs A."/>
            <person name="Gujja S."/>
            <person name="Hansen M."/>
            <person name="Heiman D."/>
            <person name="Howarth C."/>
            <person name="Larimer J."/>
            <person name="Lui A."/>
            <person name="MacDonald P.J.P."/>
            <person name="McCowen C."/>
            <person name="Montmayeur A."/>
            <person name="Murphy C."/>
            <person name="Neiman D."/>
            <person name="Pearson M."/>
            <person name="Priest M."/>
            <person name="Roberts A."/>
            <person name="Saif S."/>
            <person name="Shea T."/>
            <person name="Sisk P."/>
            <person name="Stolte C."/>
            <person name="Sykes S."/>
            <person name="Wortman J."/>
            <person name="Nusbaum C."/>
            <person name="Birren B."/>
        </authorList>
    </citation>
    <scope>NUCLEOTIDE SEQUENCE [LARGE SCALE GENOMIC DNA]</scope>
    <source>
        <strain evidence="1 2">CL02T12C05</strain>
    </source>
</reference>
<dbReference type="RefSeq" id="WP_007487203.1">
    <property type="nucleotide sequence ID" value="NZ_JH724316.1"/>
</dbReference>
<gene>
    <name evidence="1" type="ORF">HMPREF1068_03897</name>
</gene>
<dbReference type="AlphaFoldDB" id="I8X185"/>
<dbReference type="Gene3D" id="3.90.550.10">
    <property type="entry name" value="Spore Coat Polysaccharide Biosynthesis Protein SpsA, Chain A"/>
    <property type="match status" value="1"/>
</dbReference>
<dbReference type="EMBL" id="AGXS01000026">
    <property type="protein sequence ID" value="EIY44610.1"/>
    <property type="molecule type" value="Genomic_DNA"/>
</dbReference>
<evidence type="ECO:0000313" key="1">
    <source>
        <dbReference type="EMBL" id="EIY44610.1"/>
    </source>
</evidence>
<comment type="caution">
    <text evidence="1">The sequence shown here is derived from an EMBL/GenBank/DDBJ whole genome shotgun (WGS) entry which is preliminary data.</text>
</comment>
<evidence type="ECO:0000313" key="2">
    <source>
        <dbReference type="Proteomes" id="UP000003089"/>
    </source>
</evidence>
<dbReference type="eggNOG" id="COG1216">
    <property type="taxonomic scope" value="Bacteria"/>
</dbReference>
<evidence type="ECO:0008006" key="3">
    <source>
        <dbReference type="Google" id="ProtNLM"/>
    </source>
</evidence>